<dbReference type="EMBL" id="JAINDJ010000008">
    <property type="protein sequence ID" value="KAG9439387.1"/>
    <property type="molecule type" value="Genomic_DNA"/>
</dbReference>
<protein>
    <recommendedName>
        <fullName evidence="1">DUF7392 domain-containing protein</fullName>
    </recommendedName>
</protein>
<dbReference type="AlphaFoldDB" id="A0AAV7DS42"/>
<sequence length="243" mass="27149">MPCLVPFGSRNLDISFFVFRPTGVVVEELVEALKWFSFCAEDHGCAYSALFKSIHGNLIIWYGAWIKRSEEKKKLLNASLLSTLTKVSSLAILLDYGFFEPYAGESKDGHSYTKISTGDTVSMTAMSPNSHGVEALSYACLAVLRSIYIKTEGVSSAICFQCNDKPMVATMHVWKSLQSCYTWLLKSDPRKTIAPYVKHLAASVEYDVFRVVFVSNDDIINLRFLSPQEVLGTKEGTKEKQVL</sequence>
<dbReference type="Pfam" id="PF24118">
    <property type="entry name" value="DUF7392"/>
    <property type="match status" value="1"/>
</dbReference>
<organism evidence="2 3">
    <name type="scientific">Aristolochia fimbriata</name>
    <name type="common">White veined hardy Dutchman's pipe vine</name>
    <dbReference type="NCBI Taxonomy" id="158543"/>
    <lineage>
        <taxon>Eukaryota</taxon>
        <taxon>Viridiplantae</taxon>
        <taxon>Streptophyta</taxon>
        <taxon>Embryophyta</taxon>
        <taxon>Tracheophyta</taxon>
        <taxon>Spermatophyta</taxon>
        <taxon>Magnoliopsida</taxon>
        <taxon>Magnoliidae</taxon>
        <taxon>Piperales</taxon>
        <taxon>Aristolochiaceae</taxon>
        <taxon>Aristolochia</taxon>
    </lineage>
</organism>
<accession>A0AAV7DS42</accession>
<gene>
    <name evidence="2" type="ORF">H6P81_019552</name>
</gene>
<dbReference type="Proteomes" id="UP000825729">
    <property type="component" value="Unassembled WGS sequence"/>
</dbReference>
<evidence type="ECO:0000259" key="1">
    <source>
        <dbReference type="Pfam" id="PF24118"/>
    </source>
</evidence>
<dbReference type="PANTHER" id="PTHR38226:SF3">
    <property type="entry name" value="(WILD MALAYSIAN BANANA) HYPOTHETICAL PROTEIN"/>
    <property type="match status" value="1"/>
</dbReference>
<name>A0AAV7DS42_ARIFI</name>
<keyword evidence="3" id="KW-1185">Reference proteome</keyword>
<comment type="caution">
    <text evidence="2">The sequence shown here is derived from an EMBL/GenBank/DDBJ whole genome shotgun (WGS) entry which is preliminary data.</text>
</comment>
<evidence type="ECO:0000313" key="3">
    <source>
        <dbReference type="Proteomes" id="UP000825729"/>
    </source>
</evidence>
<evidence type="ECO:0000313" key="2">
    <source>
        <dbReference type="EMBL" id="KAG9439387.1"/>
    </source>
</evidence>
<feature type="domain" description="DUF7392" evidence="1">
    <location>
        <begin position="97"/>
        <end position="209"/>
    </location>
</feature>
<dbReference type="InterPro" id="IPR055816">
    <property type="entry name" value="DUF7392"/>
</dbReference>
<reference evidence="2 3" key="1">
    <citation type="submission" date="2021-07" db="EMBL/GenBank/DDBJ databases">
        <title>The Aristolochia fimbriata genome: insights into angiosperm evolution, floral development and chemical biosynthesis.</title>
        <authorList>
            <person name="Jiao Y."/>
        </authorList>
    </citation>
    <scope>NUCLEOTIDE SEQUENCE [LARGE SCALE GENOMIC DNA]</scope>
    <source>
        <strain evidence="2">IBCAS-2021</strain>
        <tissue evidence="2">Leaf</tissue>
    </source>
</reference>
<proteinExistence type="predicted"/>
<dbReference type="PANTHER" id="PTHR38226">
    <property type="entry name" value="(WILD MALAYSIAN BANANA) HYPOTHETICAL PROTEIN"/>
    <property type="match status" value="1"/>
</dbReference>